<evidence type="ECO:0000313" key="1">
    <source>
        <dbReference type="EMBL" id="ESO11369.1"/>
    </source>
</evidence>
<reference evidence="1 3" key="2">
    <citation type="journal article" date="2013" name="Nature">
        <title>Insights into bilaterian evolution from three spiralian genomes.</title>
        <authorList>
            <person name="Simakov O."/>
            <person name="Marletaz F."/>
            <person name="Cho S.J."/>
            <person name="Edsinger-Gonzales E."/>
            <person name="Havlak P."/>
            <person name="Hellsten U."/>
            <person name="Kuo D.H."/>
            <person name="Larsson T."/>
            <person name="Lv J."/>
            <person name="Arendt D."/>
            <person name="Savage R."/>
            <person name="Osoegawa K."/>
            <person name="de Jong P."/>
            <person name="Grimwood J."/>
            <person name="Chapman J.A."/>
            <person name="Shapiro H."/>
            <person name="Aerts A."/>
            <person name="Otillar R.P."/>
            <person name="Terry A.Y."/>
            <person name="Boore J.L."/>
            <person name="Grigoriev I.V."/>
            <person name="Lindberg D.R."/>
            <person name="Seaver E.C."/>
            <person name="Weisblat D.A."/>
            <person name="Putnam N.H."/>
            <person name="Rokhsar D.S."/>
        </authorList>
    </citation>
    <scope>NUCLEOTIDE SEQUENCE</scope>
</reference>
<reference evidence="2" key="3">
    <citation type="submission" date="2015-06" db="UniProtKB">
        <authorList>
            <consortium name="EnsemblMetazoa"/>
        </authorList>
    </citation>
    <scope>IDENTIFICATION</scope>
</reference>
<dbReference type="Proteomes" id="UP000015101">
    <property type="component" value="Unassembled WGS sequence"/>
</dbReference>
<keyword evidence="3" id="KW-1185">Reference proteome</keyword>
<organism evidence="2 3">
    <name type="scientific">Helobdella robusta</name>
    <name type="common">Californian leech</name>
    <dbReference type="NCBI Taxonomy" id="6412"/>
    <lineage>
        <taxon>Eukaryota</taxon>
        <taxon>Metazoa</taxon>
        <taxon>Spiralia</taxon>
        <taxon>Lophotrochozoa</taxon>
        <taxon>Annelida</taxon>
        <taxon>Clitellata</taxon>
        <taxon>Hirudinea</taxon>
        <taxon>Rhynchobdellida</taxon>
        <taxon>Glossiphoniidae</taxon>
        <taxon>Helobdella</taxon>
    </lineage>
</organism>
<dbReference type="SUPFAM" id="SSF56784">
    <property type="entry name" value="HAD-like"/>
    <property type="match status" value="1"/>
</dbReference>
<dbReference type="Pfam" id="PF13242">
    <property type="entry name" value="Hydrolase_like"/>
    <property type="match status" value="1"/>
</dbReference>
<dbReference type="InParanoid" id="T1FJD3"/>
<sequence length="293" mass="33572">MGIDVNFSYRKARALSNYMLHHPDVLYLATNMQPNYVRRNSRFMPGWFNISLHRDSILYILFRIKAQSKMIKELSGRKPDYVIGKPEEPIFRVLLSQIVIDLSRTLLIGHRLETDILFAYRAKISSMLVLSGMASLVDARKAEFSDRLIERASCPDFFVENIHKLHELLHKQNVHQLQERKMTIKNLHLYLPRVMDEKDEEEDFDYFVDNVASKVSIPIASSRSKPVSLVSKVTGSQTTNVKTGNVSYVTNTSTTDDAQLNIGYYMKNVKYTNYKALVAAANEAATELLSDNN</sequence>
<evidence type="ECO:0000313" key="3">
    <source>
        <dbReference type="Proteomes" id="UP000015101"/>
    </source>
</evidence>
<dbReference type="PANTHER" id="PTHR19288:SF93">
    <property type="entry name" value="FI11325P-RELATED"/>
    <property type="match status" value="1"/>
</dbReference>
<accession>T1FJD3</accession>
<reference evidence="3" key="1">
    <citation type="submission" date="2012-12" db="EMBL/GenBank/DDBJ databases">
        <authorList>
            <person name="Hellsten U."/>
            <person name="Grimwood J."/>
            <person name="Chapman J.A."/>
            <person name="Shapiro H."/>
            <person name="Aerts A."/>
            <person name="Otillar R.P."/>
            <person name="Terry A.Y."/>
            <person name="Boore J.L."/>
            <person name="Simakov O."/>
            <person name="Marletaz F."/>
            <person name="Cho S.-J."/>
            <person name="Edsinger-Gonzales E."/>
            <person name="Havlak P."/>
            <person name="Kuo D.-H."/>
            <person name="Larsson T."/>
            <person name="Lv J."/>
            <person name="Arendt D."/>
            <person name="Savage R."/>
            <person name="Osoegawa K."/>
            <person name="de Jong P."/>
            <person name="Lindberg D.R."/>
            <person name="Seaver E.C."/>
            <person name="Weisblat D.A."/>
            <person name="Putnam N.H."/>
            <person name="Grigoriev I.V."/>
            <person name="Rokhsar D.S."/>
        </authorList>
    </citation>
    <scope>NUCLEOTIDE SEQUENCE</scope>
</reference>
<dbReference type="EMBL" id="AMQM01008657">
    <property type="status" value="NOT_ANNOTATED_CDS"/>
    <property type="molecule type" value="Genomic_DNA"/>
</dbReference>
<dbReference type="Gene3D" id="3.40.50.1000">
    <property type="entry name" value="HAD superfamily/HAD-like"/>
    <property type="match status" value="2"/>
</dbReference>
<evidence type="ECO:0000313" key="2">
    <source>
        <dbReference type="EnsemblMetazoa" id="HelroP183249"/>
    </source>
</evidence>
<dbReference type="CTD" id="20208932"/>
<gene>
    <name evidence="2" type="primary">20208932</name>
    <name evidence="1" type="ORF">HELRODRAFT_183249</name>
</gene>
<dbReference type="EnsemblMetazoa" id="HelroT183249">
    <property type="protein sequence ID" value="HelroP183249"/>
    <property type="gene ID" value="HelroG183249"/>
</dbReference>
<dbReference type="RefSeq" id="XP_009010529.1">
    <property type="nucleotide sequence ID" value="XM_009012281.1"/>
</dbReference>
<dbReference type="HOGENOM" id="CLU_950855_0_0_1"/>
<proteinExistence type="predicted"/>
<dbReference type="OrthoDB" id="413953at2759"/>
<dbReference type="GeneID" id="20208932"/>
<dbReference type="STRING" id="6412.T1FJD3"/>
<dbReference type="AlphaFoldDB" id="T1FJD3"/>
<dbReference type="eggNOG" id="KOG2882">
    <property type="taxonomic scope" value="Eukaryota"/>
</dbReference>
<name>T1FJD3_HELRO</name>
<dbReference type="PANTHER" id="PTHR19288">
    <property type="entry name" value="4-NITROPHENYLPHOSPHATASE-RELATED"/>
    <property type="match status" value="1"/>
</dbReference>
<dbReference type="KEGG" id="hro:HELRODRAFT_183249"/>
<dbReference type="InterPro" id="IPR023214">
    <property type="entry name" value="HAD_sf"/>
</dbReference>
<protein>
    <submittedName>
        <fullName evidence="1 2">Uncharacterized protein</fullName>
    </submittedName>
</protein>
<dbReference type="EMBL" id="KB095821">
    <property type="protein sequence ID" value="ESO11369.1"/>
    <property type="molecule type" value="Genomic_DNA"/>
</dbReference>
<dbReference type="InterPro" id="IPR036412">
    <property type="entry name" value="HAD-like_sf"/>
</dbReference>